<evidence type="ECO:0000313" key="1">
    <source>
        <dbReference type="EMBL" id="SHE38374.1"/>
    </source>
</evidence>
<evidence type="ECO:0000313" key="2">
    <source>
        <dbReference type="Proteomes" id="UP000184406"/>
    </source>
</evidence>
<dbReference type="EMBL" id="FQUX01000001">
    <property type="protein sequence ID" value="SHE38374.1"/>
    <property type="molecule type" value="Genomic_DNA"/>
</dbReference>
<dbReference type="AlphaFoldDB" id="A0A1M4T1S5"/>
<protein>
    <submittedName>
        <fullName evidence="1">Uncharacterized protein</fullName>
    </submittedName>
</protein>
<dbReference type="Proteomes" id="UP000184406">
    <property type="component" value="Unassembled WGS sequence"/>
</dbReference>
<proteinExistence type="predicted"/>
<reference evidence="2" key="1">
    <citation type="submission" date="2016-11" db="EMBL/GenBank/DDBJ databases">
        <authorList>
            <person name="Varghese N."/>
            <person name="Submissions S."/>
        </authorList>
    </citation>
    <scope>NUCLEOTIDE SEQUENCE [LARGE SCALE GENOMIC DNA]</scope>
    <source>
        <strain evidence="2">DSM 17539</strain>
    </source>
</reference>
<accession>A0A1M4T1S5</accession>
<name>A0A1M4T1S5_9FLAO</name>
<sequence>MFLFDNRNYFCPYKRQKSPLFFQYATKTKYYESKIDKKSIPSPNAGSRNG</sequence>
<organism evidence="1 2">
    <name type="scientific">Arenibacter palladensis</name>
    <dbReference type="NCBI Taxonomy" id="237373"/>
    <lineage>
        <taxon>Bacteria</taxon>
        <taxon>Pseudomonadati</taxon>
        <taxon>Bacteroidota</taxon>
        <taxon>Flavobacteriia</taxon>
        <taxon>Flavobacteriales</taxon>
        <taxon>Flavobacteriaceae</taxon>
        <taxon>Arenibacter</taxon>
    </lineage>
</organism>
<gene>
    <name evidence="1" type="ORF">SAMN03080594_101112</name>
</gene>
<keyword evidence="2" id="KW-1185">Reference proteome</keyword>